<dbReference type="Gene3D" id="3.40.50.300">
    <property type="entry name" value="P-loop containing nucleotide triphosphate hydrolases"/>
    <property type="match status" value="1"/>
</dbReference>
<dbReference type="Proteomes" id="UP001634394">
    <property type="component" value="Unassembled WGS sequence"/>
</dbReference>
<evidence type="ECO:0000313" key="2">
    <source>
        <dbReference type="Proteomes" id="UP001634394"/>
    </source>
</evidence>
<dbReference type="PANTHER" id="PTHR46312">
    <property type="entry name" value="NACHT DOMAIN-CONTAINING PROTEIN"/>
    <property type="match status" value="1"/>
</dbReference>
<dbReference type="PANTHER" id="PTHR46312:SF2">
    <property type="entry name" value="NUCLEOTIDE-BINDING OLIGOMERIZATION DOMAIN-CONTAINING PROTEIN 2-LIKE"/>
    <property type="match status" value="1"/>
</dbReference>
<reference evidence="1 2" key="1">
    <citation type="submission" date="2024-11" db="EMBL/GenBank/DDBJ databases">
        <title>Chromosome-level genome assembly of the freshwater bivalve Anodonta woodiana.</title>
        <authorList>
            <person name="Chen X."/>
        </authorList>
    </citation>
    <scope>NUCLEOTIDE SEQUENCE [LARGE SCALE GENOMIC DNA]</scope>
    <source>
        <strain evidence="1">MN2024</strain>
        <tissue evidence="1">Gills</tissue>
    </source>
</reference>
<dbReference type="AlphaFoldDB" id="A0ABD3WAW0"/>
<sequence length="685" mass="78122">MVFDYIIADVDLEKMQHGKKTEKTMCVCPLCEPNYFFCIFIIENNVNFSSTSYEQIFLDRSSSKLRRVYLLRKRGLSKTTLCRKIINDWCNAHEGRAVAQGGSFQDEDVLPMFDIFCINLRKVSFEKKLIEAICALLPVEKVPSKHILGPHLKFNGDKVLFILDGLDEMIVKADFIKNVLSCCFMQLGDRIEIDQSLDLKGFSQRNAQEFTKELFENCYNDGNAIKQFTENIACNKLVPELIHVPLLLHLLVQIWYENKRSLPNKLHELYIVLLNRMADRIMEKNKRDPNHRQMRFTVDDINFPFPSKISQTSLAVNCGEGFLLSLCEVAHHFFLSSEKENSLIFKETNLLNALGERGEEKLEMALDLGILSVTNSMFCPNRETSVSFLHETIQEFFTAFCLIVKPEKFTNFISSMADLNDVQRNENIVVFLVGLMPELGNKVLEKCNELCKDDLEYLWTEEGMDRHKYRELDIINTMYLRCKREVIGEDVLLTVSRLRLGQSDLDLQCWNPAVLQSLDLIGTQMSHVHVNLRGFTGIQYLRLYSLNCKLYLPDSDSISVLIMDKLKLSSSCCDALGSTLTHCTKLERLIIHETDLLNCVLHLSNLRKLAVLDISGVTLSSSCCDVLGSTLTHCTKLERLIIHETDLLNCVLHLSNLRKLAVLDISGVTLSSSCCDVLGNTLGND</sequence>
<evidence type="ECO:0000313" key="1">
    <source>
        <dbReference type="EMBL" id="KAL3870536.1"/>
    </source>
</evidence>
<protein>
    <recommendedName>
        <fullName evidence="3">NACHT domain-containing protein</fullName>
    </recommendedName>
</protein>
<dbReference type="Gene3D" id="3.80.10.10">
    <property type="entry name" value="Ribonuclease Inhibitor"/>
    <property type="match status" value="1"/>
</dbReference>
<dbReference type="InterPro" id="IPR032675">
    <property type="entry name" value="LRR_dom_sf"/>
</dbReference>
<dbReference type="EMBL" id="JBJQND010000007">
    <property type="protein sequence ID" value="KAL3870536.1"/>
    <property type="molecule type" value="Genomic_DNA"/>
</dbReference>
<gene>
    <name evidence="1" type="ORF">ACJMK2_038589</name>
</gene>
<organism evidence="1 2">
    <name type="scientific">Sinanodonta woodiana</name>
    <name type="common">Chinese pond mussel</name>
    <name type="synonym">Anodonta woodiana</name>
    <dbReference type="NCBI Taxonomy" id="1069815"/>
    <lineage>
        <taxon>Eukaryota</taxon>
        <taxon>Metazoa</taxon>
        <taxon>Spiralia</taxon>
        <taxon>Lophotrochozoa</taxon>
        <taxon>Mollusca</taxon>
        <taxon>Bivalvia</taxon>
        <taxon>Autobranchia</taxon>
        <taxon>Heteroconchia</taxon>
        <taxon>Palaeoheterodonta</taxon>
        <taxon>Unionida</taxon>
        <taxon>Unionoidea</taxon>
        <taxon>Unionidae</taxon>
        <taxon>Unioninae</taxon>
        <taxon>Sinanodonta</taxon>
    </lineage>
</organism>
<comment type="caution">
    <text evidence="1">The sequence shown here is derived from an EMBL/GenBank/DDBJ whole genome shotgun (WGS) entry which is preliminary data.</text>
</comment>
<dbReference type="InterPro" id="IPR027417">
    <property type="entry name" value="P-loop_NTPase"/>
</dbReference>
<evidence type="ECO:0008006" key="3">
    <source>
        <dbReference type="Google" id="ProtNLM"/>
    </source>
</evidence>
<dbReference type="SUPFAM" id="SSF52047">
    <property type="entry name" value="RNI-like"/>
    <property type="match status" value="1"/>
</dbReference>
<keyword evidence="2" id="KW-1185">Reference proteome</keyword>
<proteinExistence type="predicted"/>
<accession>A0ABD3WAW0</accession>
<name>A0ABD3WAW0_SINWO</name>